<feature type="domain" description="Creatinase N-terminal" evidence="5">
    <location>
        <begin position="3"/>
        <end position="129"/>
    </location>
</feature>
<dbReference type="AlphaFoldDB" id="F4A159"/>
<dbReference type="GO" id="GO:0046872">
    <property type="term" value="F:metal ion binding"/>
    <property type="evidence" value="ECO:0007669"/>
    <property type="project" value="UniProtKB-KW"/>
</dbReference>
<keyword evidence="1 3" id="KW-0479">Metal-binding</keyword>
<dbReference type="EMBL" id="CP002360">
    <property type="protein sequence ID" value="AEE95962.1"/>
    <property type="molecule type" value="Genomic_DNA"/>
</dbReference>
<evidence type="ECO:0000259" key="5">
    <source>
        <dbReference type="Pfam" id="PF01321"/>
    </source>
</evidence>
<protein>
    <submittedName>
        <fullName evidence="6">Peptidase M24</fullName>
    </submittedName>
</protein>
<dbReference type="CDD" id="cd01092">
    <property type="entry name" value="APP-like"/>
    <property type="match status" value="1"/>
</dbReference>
<dbReference type="SUPFAM" id="SSF53092">
    <property type="entry name" value="Creatinase/prolidase N-terminal domain"/>
    <property type="match status" value="1"/>
</dbReference>
<proteinExistence type="inferred from homology"/>
<name>F4A159_MAHA5</name>
<accession>F4A159</accession>
<evidence type="ECO:0000256" key="2">
    <source>
        <dbReference type="ARBA" id="ARBA00022801"/>
    </source>
</evidence>
<dbReference type="KEGG" id="mas:Mahau_0763"/>
<evidence type="ECO:0000313" key="7">
    <source>
        <dbReference type="Proteomes" id="UP000008457"/>
    </source>
</evidence>
<dbReference type="InterPro" id="IPR000994">
    <property type="entry name" value="Pept_M24"/>
</dbReference>
<dbReference type="InterPro" id="IPR036005">
    <property type="entry name" value="Creatinase/aminopeptidase-like"/>
</dbReference>
<comment type="similarity">
    <text evidence="3">Belongs to the peptidase M24B family.</text>
</comment>
<dbReference type="eggNOG" id="COG0006">
    <property type="taxonomic scope" value="Bacteria"/>
</dbReference>
<dbReference type="RefSeq" id="WP_013780392.1">
    <property type="nucleotide sequence ID" value="NC_015520.1"/>
</dbReference>
<dbReference type="Gene3D" id="3.90.230.10">
    <property type="entry name" value="Creatinase/methionine aminopeptidase superfamily"/>
    <property type="match status" value="1"/>
</dbReference>
<feature type="domain" description="Peptidase M24" evidence="4">
    <location>
        <begin position="138"/>
        <end position="338"/>
    </location>
</feature>
<dbReference type="InterPro" id="IPR050659">
    <property type="entry name" value="Peptidase_M24B"/>
</dbReference>
<evidence type="ECO:0000313" key="6">
    <source>
        <dbReference type="EMBL" id="AEE95962.1"/>
    </source>
</evidence>
<dbReference type="GO" id="GO:0016787">
    <property type="term" value="F:hydrolase activity"/>
    <property type="evidence" value="ECO:0007669"/>
    <property type="project" value="UniProtKB-KW"/>
</dbReference>
<dbReference type="PANTHER" id="PTHR46112:SF3">
    <property type="entry name" value="AMINOPEPTIDASE YPDF"/>
    <property type="match status" value="1"/>
</dbReference>
<evidence type="ECO:0000256" key="3">
    <source>
        <dbReference type="RuleBase" id="RU000590"/>
    </source>
</evidence>
<dbReference type="HOGENOM" id="CLU_017266_4_0_9"/>
<keyword evidence="2" id="KW-0378">Hydrolase</keyword>
<organism evidence="6 7">
    <name type="scientific">Mahella australiensis (strain DSM 15567 / CIP 107919 / 50-1 BON)</name>
    <dbReference type="NCBI Taxonomy" id="697281"/>
    <lineage>
        <taxon>Bacteria</taxon>
        <taxon>Bacillati</taxon>
        <taxon>Bacillota</taxon>
        <taxon>Clostridia</taxon>
        <taxon>Thermoanaerobacterales</taxon>
        <taxon>Thermoanaerobacterales Family IV. Incertae Sedis</taxon>
        <taxon>Mahella</taxon>
    </lineage>
</organism>
<keyword evidence="7" id="KW-1185">Reference proteome</keyword>
<dbReference type="Pfam" id="PF00557">
    <property type="entry name" value="Peptidase_M24"/>
    <property type="match status" value="1"/>
</dbReference>
<dbReference type="PANTHER" id="PTHR46112">
    <property type="entry name" value="AMINOPEPTIDASE"/>
    <property type="match status" value="1"/>
</dbReference>
<dbReference type="Proteomes" id="UP000008457">
    <property type="component" value="Chromosome"/>
</dbReference>
<dbReference type="OrthoDB" id="9806388at2"/>
<reference evidence="6 7" key="2">
    <citation type="journal article" date="2011" name="Stand. Genomic Sci.">
        <title>Complete genome sequence of Mahella australiensis type strain (50-1 BON).</title>
        <authorList>
            <person name="Sikorski J."/>
            <person name="Teshima H."/>
            <person name="Nolan M."/>
            <person name="Lucas S."/>
            <person name="Hammon N."/>
            <person name="Deshpande S."/>
            <person name="Cheng J.F."/>
            <person name="Pitluck S."/>
            <person name="Liolios K."/>
            <person name="Pagani I."/>
            <person name="Ivanova N."/>
            <person name="Huntemann M."/>
            <person name="Mavromatis K."/>
            <person name="Ovchinikova G."/>
            <person name="Pati A."/>
            <person name="Tapia R."/>
            <person name="Han C."/>
            <person name="Goodwin L."/>
            <person name="Chen A."/>
            <person name="Palaniappan K."/>
            <person name="Land M."/>
            <person name="Hauser L."/>
            <person name="Ngatchou-Djao O.D."/>
            <person name="Rohde M."/>
            <person name="Pukall R."/>
            <person name="Spring S."/>
            <person name="Abt B."/>
            <person name="Goker M."/>
            <person name="Detter J.C."/>
            <person name="Woyke T."/>
            <person name="Bristow J."/>
            <person name="Markowitz V."/>
            <person name="Hugenholtz P."/>
            <person name="Eisen J.A."/>
            <person name="Kyrpides N.C."/>
            <person name="Klenk H.P."/>
            <person name="Lapidus A."/>
        </authorList>
    </citation>
    <scope>NUCLEOTIDE SEQUENCE [LARGE SCALE GENOMIC DNA]</scope>
    <source>
        <strain evidence="7">DSM 15567 / CIP 107919 / 50-1 BON</strain>
    </source>
</reference>
<sequence>MSRMDKLRITMSQNGIDGCLLAKPPNVTYISGFTNNDAYAVITNDKQFLLTDFRYIEQAQHQAQEFEVILVNSGKLMSMLSDMIYDNNIHALWFEDSYITCAFYNKLSAELDGIEMIPMGDTMERLRAVKDEDEVSFIKQAAAIADKAFDAVLEYIKPGITEKQLAARLEYIIRDKGCEGVSFPSIVASGHHSSMPHAQPSDKPFEVGEFITLDFGGIYNGYCSDMTRTVVLGRASPEQRRIYDTVLEAQQTALEGIKAGMVCKDADALARNLIAAKGYGEYFGHSLGHGVGLEIHELPTLSPGADDMLQVNSVVTVEPGIYIPGMGGVRIEDLITVRDGYIDDFTSSTKKLIEI</sequence>
<dbReference type="PROSITE" id="PS00491">
    <property type="entry name" value="PROLINE_PEPTIDASE"/>
    <property type="match status" value="1"/>
</dbReference>
<reference evidence="7" key="1">
    <citation type="submission" date="2010-11" db="EMBL/GenBank/DDBJ databases">
        <title>The complete genome of Mahella australiensis DSM 15567.</title>
        <authorList>
            <consortium name="US DOE Joint Genome Institute (JGI-PGF)"/>
            <person name="Lucas S."/>
            <person name="Copeland A."/>
            <person name="Lapidus A."/>
            <person name="Bruce D."/>
            <person name="Goodwin L."/>
            <person name="Pitluck S."/>
            <person name="Kyrpides N."/>
            <person name="Mavromatis K."/>
            <person name="Pagani I."/>
            <person name="Ivanova N."/>
            <person name="Teshima H."/>
            <person name="Brettin T."/>
            <person name="Detter J.C."/>
            <person name="Han C."/>
            <person name="Tapia R."/>
            <person name="Land M."/>
            <person name="Hauser L."/>
            <person name="Markowitz V."/>
            <person name="Cheng J.-F."/>
            <person name="Hugenholtz P."/>
            <person name="Woyke T."/>
            <person name="Wu D."/>
            <person name="Spring S."/>
            <person name="Pukall R."/>
            <person name="Steenblock K."/>
            <person name="Schneider S."/>
            <person name="Klenk H.-P."/>
            <person name="Eisen J.A."/>
        </authorList>
    </citation>
    <scope>NUCLEOTIDE SEQUENCE [LARGE SCALE GENOMIC DNA]</scope>
    <source>
        <strain evidence="7">DSM 15567 / CIP 107919 / 50-1 BON</strain>
    </source>
</reference>
<gene>
    <name evidence="6" type="ordered locus">Mahau_0763</name>
</gene>
<dbReference type="Gene3D" id="3.40.350.10">
    <property type="entry name" value="Creatinase/prolidase N-terminal domain"/>
    <property type="match status" value="1"/>
</dbReference>
<dbReference type="InterPro" id="IPR029149">
    <property type="entry name" value="Creatin/AminoP/Spt16_N"/>
</dbReference>
<evidence type="ECO:0000259" key="4">
    <source>
        <dbReference type="Pfam" id="PF00557"/>
    </source>
</evidence>
<dbReference type="InterPro" id="IPR000587">
    <property type="entry name" value="Creatinase_N"/>
</dbReference>
<dbReference type="InterPro" id="IPR001131">
    <property type="entry name" value="Peptidase_M24B_aminopep-P_CS"/>
</dbReference>
<dbReference type="Pfam" id="PF01321">
    <property type="entry name" value="Creatinase_N"/>
    <property type="match status" value="1"/>
</dbReference>
<dbReference type="SUPFAM" id="SSF55920">
    <property type="entry name" value="Creatinase/aminopeptidase"/>
    <property type="match status" value="1"/>
</dbReference>
<dbReference type="STRING" id="697281.Mahau_0763"/>
<evidence type="ECO:0000256" key="1">
    <source>
        <dbReference type="ARBA" id="ARBA00022723"/>
    </source>
</evidence>